<protein>
    <submittedName>
        <fullName evidence="1">Uncharacterized protein</fullName>
    </submittedName>
</protein>
<dbReference type="RefSeq" id="WP_377111575.1">
    <property type="nucleotide sequence ID" value="NZ_JBHTHZ010000002.1"/>
</dbReference>
<dbReference type="EMBL" id="JBHTHZ010000002">
    <property type="protein sequence ID" value="MFD0792772.1"/>
    <property type="molecule type" value="Genomic_DNA"/>
</dbReference>
<dbReference type="Proteomes" id="UP001597010">
    <property type="component" value="Unassembled WGS sequence"/>
</dbReference>
<keyword evidence="2" id="KW-1185">Reference proteome</keyword>
<organism evidence="1 2">
    <name type="scientific">Mucilaginibacter litoreus</name>
    <dbReference type="NCBI Taxonomy" id="1048221"/>
    <lineage>
        <taxon>Bacteria</taxon>
        <taxon>Pseudomonadati</taxon>
        <taxon>Bacteroidota</taxon>
        <taxon>Sphingobacteriia</taxon>
        <taxon>Sphingobacteriales</taxon>
        <taxon>Sphingobacteriaceae</taxon>
        <taxon>Mucilaginibacter</taxon>
    </lineage>
</organism>
<evidence type="ECO:0000313" key="1">
    <source>
        <dbReference type="EMBL" id="MFD0792772.1"/>
    </source>
</evidence>
<accession>A0ABW3AP71</accession>
<proteinExistence type="predicted"/>
<name>A0ABW3AP71_9SPHI</name>
<comment type="caution">
    <text evidence="1">The sequence shown here is derived from an EMBL/GenBank/DDBJ whole genome shotgun (WGS) entry which is preliminary data.</text>
</comment>
<reference evidence="2" key="1">
    <citation type="journal article" date="2019" name="Int. J. Syst. Evol. Microbiol.">
        <title>The Global Catalogue of Microorganisms (GCM) 10K type strain sequencing project: providing services to taxonomists for standard genome sequencing and annotation.</title>
        <authorList>
            <consortium name="The Broad Institute Genomics Platform"/>
            <consortium name="The Broad Institute Genome Sequencing Center for Infectious Disease"/>
            <person name="Wu L."/>
            <person name="Ma J."/>
        </authorList>
    </citation>
    <scope>NUCLEOTIDE SEQUENCE [LARGE SCALE GENOMIC DNA]</scope>
    <source>
        <strain evidence="2">CCUG 61484</strain>
    </source>
</reference>
<evidence type="ECO:0000313" key="2">
    <source>
        <dbReference type="Proteomes" id="UP001597010"/>
    </source>
</evidence>
<sequence>MNLTARIEVEHLPATILDDYGSMSTYALVFIAIVNPLTGELTDGNNCTVTYTVDDGGNITTRQVTVSGMRQLVYKGEVSRVIFNSNHIVTSSSYKNFNIKSLTGGSIDTPKPIPQQSHLQIISITVNQPESAPGAKNGRITVNATSDYLPLTYKLNDTLTSASPVFTELTGGNYTITVFDAADNAKSQDVFVPTLSSLLQSAPAITLPGNNISRWNAAFNPVVFTYQRKDFDVTRLELNTADGNTRVFINKDVSAVLAGDLIYLSTEICTGTYKVLSKYSDYTLVIDTPFKGNGTGFININRLKPYYKLLTRITYDDQLTGQESTITSQNRPDNTGVIKANISNFLQSLLRPTDESDYALQNFRDANLSASYKVAYAEKWDNDTAEGFTTAYHVIEEPFYVIYAAKQLGERFGGNLADYVPFASTPAGADKAKWITDFKEPAFSNGYPFDIAFIYSEDMIGRNVYAEFTLLDINRNALPGGLQTGYLLNDDGSWLLNNDGGKMIIAGQSTTIPIPQQLGLNRLLIEGPFPGNAYYINVVLKYDDDEDITHTLTQTQTIRIDDAVDDQSVYLRWIGLSGSWNYYRFVMNQEISLDVQNAVIIKNYVSDWQNQEGIDEVISKSAGQKMKVMAEDLSVNDVKGLQSIKYSPKVQMLVNRNPVKWQTIVINTATYSEYETRNGQAPFSITFNLPAINIQAQ</sequence>
<gene>
    <name evidence="1" type="ORF">ACFQZX_04045</name>
</gene>